<reference evidence="1" key="1">
    <citation type="submission" date="2022-06" db="EMBL/GenBank/DDBJ databases">
        <title>Phylogenomic reconstructions and comparative analyses of Kickxellomycotina fungi.</title>
        <authorList>
            <person name="Reynolds N.K."/>
            <person name="Stajich J.E."/>
            <person name="Barry K."/>
            <person name="Grigoriev I.V."/>
            <person name="Crous P."/>
            <person name="Smith M.E."/>
        </authorList>
    </citation>
    <scope>NUCLEOTIDE SEQUENCE</scope>
    <source>
        <strain evidence="1">RSA 2271</strain>
    </source>
</reference>
<gene>
    <name evidence="1" type="ORF">EV182_003358</name>
</gene>
<dbReference type="Proteomes" id="UP001145114">
    <property type="component" value="Unassembled WGS sequence"/>
</dbReference>
<name>A0ACC1HGE3_9FUNG</name>
<keyword evidence="2" id="KW-1185">Reference proteome</keyword>
<organism evidence="1 2">
    <name type="scientific">Spiromyces aspiralis</name>
    <dbReference type="NCBI Taxonomy" id="68401"/>
    <lineage>
        <taxon>Eukaryota</taxon>
        <taxon>Fungi</taxon>
        <taxon>Fungi incertae sedis</taxon>
        <taxon>Zoopagomycota</taxon>
        <taxon>Kickxellomycotina</taxon>
        <taxon>Kickxellomycetes</taxon>
        <taxon>Kickxellales</taxon>
        <taxon>Kickxellaceae</taxon>
        <taxon>Spiromyces</taxon>
    </lineage>
</organism>
<accession>A0ACC1HGE3</accession>
<proteinExistence type="predicted"/>
<protein>
    <submittedName>
        <fullName evidence="1">Uncharacterized protein</fullName>
    </submittedName>
</protein>
<sequence length="733" mass="83088">MASSPPTEVADGSTEELITETREWVEGIIAPLAKKRLTDRIGQYLVRAALLPAIEYRLVGIALDDKDYDRIAAPVMRFLKHAHNTPATIPSAYFYHRRGAQIPRLQTRLEGRNIEATLRMWNGKGSMEFRKIGEELARVTQQGLQSPADMLQYPEAMGAEQLGKGKRRQWRQAWGTYLARVLSKRGVAIKQPSQWGKAEESIGAAFKKPIEPRLQRSLAQYGIITIEKAFQLGDNGEVKVNTTGLNAHWKRLLRMELRKIQEKEKTVKESYLSFTAIREAIRGPARPGSIHRFTIETIRAKWGSREHWRAAHSADRIVAYTDGSVKQKTTTASMGFGGVIISEHRGEEVGRLEFSGATRDGPFSSTAAELLAIAAAVALVPRGKDIHVKTDSRAAAACIKALQQEDPKRRTEKGSMAYLGCWVRHWLAARQGKVTTEWVKGHAGDAGNERADRLADDGHTDQDSRWSLQLGPPPRPYPQYWLCVNNNPTPRSAGRTCREQEEGWAAKQFIEQVKSAHKQVKFEEKEIEAVLKVANGAVNKEGRVIYKNSWRVTSEHDTRVRSFTIKALLGYLPVMKREIAWYPLAYPEPEMAKCPRCEREEETQEHFFKCKQDDPERGEKDWGGRETKTVAEKYLNSRNAFIGPTEVVHRALQLAALLNWNKHTKHKAAISTTTKTAAMLSPAARKKLISENRAEMIKRICRVKIEWEYQCWKVQCEAQINWEEGSWISPEIR</sequence>
<evidence type="ECO:0000313" key="1">
    <source>
        <dbReference type="EMBL" id="KAJ1674396.1"/>
    </source>
</evidence>
<dbReference type="EMBL" id="JAMZIH010005998">
    <property type="protein sequence ID" value="KAJ1674396.1"/>
    <property type="molecule type" value="Genomic_DNA"/>
</dbReference>
<evidence type="ECO:0000313" key="2">
    <source>
        <dbReference type="Proteomes" id="UP001145114"/>
    </source>
</evidence>
<comment type="caution">
    <text evidence="1">The sequence shown here is derived from an EMBL/GenBank/DDBJ whole genome shotgun (WGS) entry which is preliminary data.</text>
</comment>